<evidence type="ECO:0000313" key="1">
    <source>
        <dbReference type="EMBL" id="KAJ4439934.1"/>
    </source>
</evidence>
<proteinExistence type="predicted"/>
<keyword evidence="2" id="KW-1185">Reference proteome</keyword>
<sequence length="142" mass="16017">MKDKHVDVVKEAVLMAYFENMASSFSPNSVIAIKSNEILENCFECDSIAKKKLQLTSSTYSHDISVPSGLERLDLKTYKVVLIAIGPAPWRRGLKASSLEHALRNARWFESSWGKKFSHEISGSVWDRCPPSIVMHLGSYDR</sequence>
<accession>A0ABQ8T0F1</accession>
<organism evidence="1 2">
    <name type="scientific">Periplaneta americana</name>
    <name type="common">American cockroach</name>
    <name type="synonym">Blatta americana</name>
    <dbReference type="NCBI Taxonomy" id="6978"/>
    <lineage>
        <taxon>Eukaryota</taxon>
        <taxon>Metazoa</taxon>
        <taxon>Ecdysozoa</taxon>
        <taxon>Arthropoda</taxon>
        <taxon>Hexapoda</taxon>
        <taxon>Insecta</taxon>
        <taxon>Pterygota</taxon>
        <taxon>Neoptera</taxon>
        <taxon>Polyneoptera</taxon>
        <taxon>Dictyoptera</taxon>
        <taxon>Blattodea</taxon>
        <taxon>Blattoidea</taxon>
        <taxon>Blattidae</taxon>
        <taxon>Blattinae</taxon>
        <taxon>Periplaneta</taxon>
    </lineage>
</organism>
<protein>
    <submittedName>
        <fullName evidence="1">Uncharacterized protein</fullName>
    </submittedName>
</protein>
<comment type="caution">
    <text evidence="1">The sequence shown here is derived from an EMBL/GenBank/DDBJ whole genome shotgun (WGS) entry which is preliminary data.</text>
</comment>
<dbReference type="Proteomes" id="UP001148838">
    <property type="component" value="Unassembled WGS sequence"/>
</dbReference>
<name>A0ABQ8T0F1_PERAM</name>
<dbReference type="EMBL" id="JAJSOF020000017">
    <property type="protein sequence ID" value="KAJ4439934.1"/>
    <property type="molecule type" value="Genomic_DNA"/>
</dbReference>
<gene>
    <name evidence="1" type="ORF">ANN_08065</name>
</gene>
<evidence type="ECO:0000313" key="2">
    <source>
        <dbReference type="Proteomes" id="UP001148838"/>
    </source>
</evidence>
<reference evidence="1 2" key="1">
    <citation type="journal article" date="2022" name="Allergy">
        <title>Genome assembly and annotation of Periplaneta americana reveal a comprehensive cockroach allergen profile.</title>
        <authorList>
            <person name="Wang L."/>
            <person name="Xiong Q."/>
            <person name="Saelim N."/>
            <person name="Wang L."/>
            <person name="Nong W."/>
            <person name="Wan A.T."/>
            <person name="Shi M."/>
            <person name="Liu X."/>
            <person name="Cao Q."/>
            <person name="Hui J.H.L."/>
            <person name="Sookrung N."/>
            <person name="Leung T.F."/>
            <person name="Tungtrongchitr A."/>
            <person name="Tsui S.K.W."/>
        </authorList>
    </citation>
    <scope>NUCLEOTIDE SEQUENCE [LARGE SCALE GENOMIC DNA]</scope>
    <source>
        <strain evidence="1">PWHHKU_190912</strain>
    </source>
</reference>